<dbReference type="EMBL" id="LVWI01000002">
    <property type="protein sequence ID" value="OKP91075.1"/>
    <property type="molecule type" value="Genomic_DNA"/>
</dbReference>
<evidence type="ECO:0000313" key="2">
    <source>
        <dbReference type="Proteomes" id="UP000186058"/>
    </source>
</evidence>
<dbReference type="Pfam" id="PF05014">
    <property type="entry name" value="Nuc_deoxyrib_tr"/>
    <property type="match status" value="1"/>
</dbReference>
<gene>
    <name evidence="1" type="ORF">A3844_04330</name>
</gene>
<dbReference type="InterPro" id="IPR007710">
    <property type="entry name" value="Nucleoside_deoxyribTrfase"/>
</dbReference>
<reference evidence="1 2" key="1">
    <citation type="submission" date="2016-03" db="EMBL/GenBank/DDBJ databases">
        <authorList>
            <person name="Sant'Anna F.H."/>
            <person name="Ambrosini A."/>
            <person name="Souza R."/>
            <person name="Bach E."/>
            <person name="Fernandes G."/>
            <person name="Balsanelli E."/>
            <person name="Baura V.A."/>
            <person name="Souza E.M."/>
            <person name="Passaglia L."/>
        </authorList>
    </citation>
    <scope>NUCLEOTIDE SEQUENCE [LARGE SCALE GENOMIC DNA]</scope>
    <source>
        <strain evidence="1 2">P26E</strain>
    </source>
</reference>
<dbReference type="Gene3D" id="3.40.50.450">
    <property type="match status" value="1"/>
</dbReference>
<name>A0ABX3EU07_9BACL</name>
<dbReference type="Proteomes" id="UP000186058">
    <property type="component" value="Unassembled WGS sequence"/>
</dbReference>
<sequence>MRIFLAYPFTQLLNQETGLIDEKNTNLLLGMIDQIKEMGHTVFSAQFREHFGAKLMEAAPATYEDFKEMEGTDLVVAFPGQFPISGGVHVELGWGSALGKQFIIFLHKDESYSPMVEGLHTLTNVKYVRFGSETQEELTQKVVDEISVHNKILEKL</sequence>
<accession>A0ABX3EU07</accession>
<dbReference type="RefSeq" id="WP_074106725.1">
    <property type="nucleotide sequence ID" value="NZ_LVWI01000002.1"/>
</dbReference>
<evidence type="ECO:0000313" key="1">
    <source>
        <dbReference type="EMBL" id="OKP91075.1"/>
    </source>
</evidence>
<keyword evidence="2" id="KW-1185">Reference proteome</keyword>
<protein>
    <recommendedName>
        <fullName evidence="3">Nucleoside 2-deoxyribosyltransferase</fullName>
    </recommendedName>
</protein>
<comment type="caution">
    <text evidence="1">The sequence shown here is derived from an EMBL/GenBank/DDBJ whole genome shotgun (WGS) entry which is preliminary data.</text>
</comment>
<evidence type="ECO:0008006" key="3">
    <source>
        <dbReference type="Google" id="ProtNLM"/>
    </source>
</evidence>
<proteinExistence type="predicted"/>
<organism evidence="1 2">
    <name type="scientific">Paenibacillus helianthi</name>
    <dbReference type="NCBI Taxonomy" id="1349432"/>
    <lineage>
        <taxon>Bacteria</taxon>
        <taxon>Bacillati</taxon>
        <taxon>Bacillota</taxon>
        <taxon>Bacilli</taxon>
        <taxon>Bacillales</taxon>
        <taxon>Paenibacillaceae</taxon>
        <taxon>Paenibacillus</taxon>
    </lineage>
</organism>
<dbReference type="SUPFAM" id="SSF52309">
    <property type="entry name" value="N-(deoxy)ribosyltransferase-like"/>
    <property type="match status" value="1"/>
</dbReference>